<accession>A0A2Z4ANK0</accession>
<evidence type="ECO:0000313" key="4">
    <source>
        <dbReference type="Proteomes" id="UP000247465"/>
    </source>
</evidence>
<dbReference type="PANTHER" id="PTHR43649:SF12">
    <property type="entry name" value="DIACETYLCHITOBIOSE BINDING PROTEIN DASA"/>
    <property type="match status" value="1"/>
</dbReference>
<comment type="subcellular location">
    <subcellularLocation>
        <location evidence="1">Periplasm</location>
    </subcellularLocation>
</comment>
<dbReference type="Pfam" id="PF01547">
    <property type="entry name" value="SBP_bac_1"/>
    <property type="match status" value="1"/>
</dbReference>
<dbReference type="EMBL" id="CP029803">
    <property type="protein sequence ID" value="AWT59042.1"/>
    <property type="molecule type" value="Genomic_DNA"/>
</dbReference>
<dbReference type="GO" id="GO:0042597">
    <property type="term" value="C:periplasmic space"/>
    <property type="evidence" value="ECO:0007669"/>
    <property type="project" value="UniProtKB-SubCell"/>
</dbReference>
<sequence>MALHVRISTLVLFAGVLLYWLFADTLSRHGTIKDEQPLVVAHWGGYQDYQMWKEIFAAFRLKHPEIDFESRHMPSTRYHQKIQQQIVSDTAPDLFMMENETFPKLIISGKIENISPFVKAMGRWGEDGEDLKNQYWNTAIRDFGEFNSAIGEWEQWGMPLYGGCNLLFYNKANWSRARIRVSEHPDSPGLRKSNSGWWHVNDEKWNMEEFIAVCKRLTMDLDGDGRIDQYGLFVPQKHWQTFHWILGASFLDETYTRSTFYGPECEASLGLWQDFHLKNKVMPTPSALSALNTNTGFFTGMISILNTNTSALMFLNSTDVDYDTLHLPRGNSGRRYTRFFWEGMAISSLSQKKAEAWIMLDFLTSIDAQKIIADYQMSLPSLIASEPYFLRGGKGQARDVDLHKFIEAAESYARRQPISLHWGPMLRALTKCWESLISQNEEFRMTPRQAIARYLFESPDLSEKLPPIDPAAAEEYRPVWEAIR</sequence>
<dbReference type="PANTHER" id="PTHR43649">
    <property type="entry name" value="ARABINOSE-BINDING PROTEIN-RELATED"/>
    <property type="match status" value="1"/>
</dbReference>
<reference evidence="3 4" key="1">
    <citation type="submission" date="2018-06" db="EMBL/GenBank/DDBJ databases">
        <title>Draft Genome Sequence of a Novel Marine Bacterium Related to the Verrucomicrobia.</title>
        <authorList>
            <person name="Vosseberg J."/>
            <person name="Martijn J."/>
            <person name="Ettema T.J.G."/>
        </authorList>
    </citation>
    <scope>NUCLEOTIDE SEQUENCE [LARGE SCALE GENOMIC DNA]</scope>
    <source>
        <strain evidence="3">TARA_B100001123</strain>
    </source>
</reference>
<evidence type="ECO:0000256" key="2">
    <source>
        <dbReference type="ARBA" id="ARBA00008520"/>
    </source>
</evidence>
<dbReference type="InterPro" id="IPR006059">
    <property type="entry name" value="SBP"/>
</dbReference>
<evidence type="ECO:0000256" key="1">
    <source>
        <dbReference type="ARBA" id="ARBA00004418"/>
    </source>
</evidence>
<dbReference type="Gene3D" id="3.40.190.10">
    <property type="entry name" value="Periplasmic binding protein-like II"/>
    <property type="match status" value="1"/>
</dbReference>
<proteinExistence type="inferred from homology"/>
<comment type="similarity">
    <text evidence="2">Belongs to the bacterial solute-binding protein 1 family.</text>
</comment>
<dbReference type="InterPro" id="IPR050490">
    <property type="entry name" value="Bact_solute-bd_prot1"/>
</dbReference>
<dbReference type="AlphaFoldDB" id="A0A2Z4ANK0"/>
<evidence type="ECO:0000313" key="3">
    <source>
        <dbReference type="EMBL" id="AWT59042.1"/>
    </source>
</evidence>
<organism evidence="3 4">
    <name type="scientific">Candidatus Moanibacter tarae</name>
    <dbReference type="NCBI Taxonomy" id="2200854"/>
    <lineage>
        <taxon>Bacteria</taxon>
        <taxon>Pseudomonadati</taxon>
        <taxon>Verrucomicrobiota</taxon>
        <taxon>Opitutia</taxon>
        <taxon>Puniceicoccales</taxon>
        <taxon>Puniceicoccales incertae sedis</taxon>
        <taxon>Candidatus Moanibacter</taxon>
    </lineage>
</organism>
<evidence type="ECO:0008006" key="5">
    <source>
        <dbReference type="Google" id="ProtNLM"/>
    </source>
</evidence>
<dbReference type="SUPFAM" id="SSF53850">
    <property type="entry name" value="Periplasmic binding protein-like II"/>
    <property type="match status" value="1"/>
</dbReference>
<dbReference type="KEGG" id="mtar:DF168_00216"/>
<protein>
    <recommendedName>
        <fullName evidence="5">Extracellular solute-binding protein</fullName>
    </recommendedName>
</protein>
<name>A0A2Z4ANK0_9BACT</name>
<dbReference type="Proteomes" id="UP000247465">
    <property type="component" value="Chromosome"/>
</dbReference>
<gene>
    <name evidence="3" type="ORF">DF168_00216</name>
</gene>